<proteinExistence type="predicted"/>
<feature type="compositionally biased region" description="Basic and acidic residues" evidence="1">
    <location>
        <begin position="544"/>
        <end position="553"/>
    </location>
</feature>
<feature type="region of interest" description="Disordered" evidence="1">
    <location>
        <begin position="65"/>
        <end position="89"/>
    </location>
</feature>
<feature type="region of interest" description="Disordered" evidence="1">
    <location>
        <begin position="476"/>
        <end position="566"/>
    </location>
</feature>
<keyword evidence="3" id="KW-1185">Reference proteome</keyword>
<feature type="compositionally biased region" description="Polar residues" evidence="1">
    <location>
        <begin position="222"/>
        <end position="244"/>
    </location>
</feature>
<evidence type="ECO:0000313" key="3">
    <source>
        <dbReference type="Proteomes" id="UP000652219"/>
    </source>
</evidence>
<sequence>MTMEPRIIPSQLPPGLEIAIPPGHDLPPQQPMGTYQKKPLPPLPPLRPGFSRQVSAYSVMSVASITTRGSSRSLSRPRTTPSPSPSGQETIERLENEISTILIKHSPTPVSQRSSVHRSCSPRSRRPLRDEETIRRLAPRRLSTPVLSSPILPNSVFSGSVLSSPTLSTPTLALTPIATPCTLHRSSAKIKQITGLDVDYNGFTPTRKGRRSTTGHDRFSPGTPSKSKSSRLRTSYPPQSTSEPARTLSLIDDYDDDSEFDNSDWDFSPSSRRNYASWIPASPVPPRVEILDFDEASPRRRDSEVGVLRSPGMHHFETLPARRNNHMEVSYEGAKDLYHATATSIANSSKKKAAAAAAASSRTSTESGRDSLLGAKNRLSFAAKVLQSGRKRPPTGINTVAQQQSQSQSQSSQSQSSSASVGTGTTAATTGTGKQAAAARSSLHPDMHAHSLDDDRLRVKYSDAISRVFRWSGEHRRAVSEGASPVDGSGSGPGSRSGSGSGTASAEPPRSPTAPPNSPIRMSRRSVQNLAAHVKRTASSMVQSKEERRRENLRQNIRVIPEGSSV</sequence>
<name>A0A8H6MQ69_9PEZI</name>
<protein>
    <submittedName>
        <fullName evidence="2">Uncharacterized protein</fullName>
    </submittedName>
</protein>
<feature type="compositionally biased region" description="Low complexity" evidence="1">
    <location>
        <begin position="65"/>
        <end position="81"/>
    </location>
</feature>
<organism evidence="2 3">
    <name type="scientific">Colletotrichum sojae</name>
    <dbReference type="NCBI Taxonomy" id="2175907"/>
    <lineage>
        <taxon>Eukaryota</taxon>
        <taxon>Fungi</taxon>
        <taxon>Dikarya</taxon>
        <taxon>Ascomycota</taxon>
        <taxon>Pezizomycotina</taxon>
        <taxon>Sordariomycetes</taxon>
        <taxon>Hypocreomycetidae</taxon>
        <taxon>Glomerellales</taxon>
        <taxon>Glomerellaceae</taxon>
        <taxon>Colletotrichum</taxon>
        <taxon>Colletotrichum orchidearum species complex</taxon>
    </lineage>
</organism>
<feature type="region of interest" description="Disordered" evidence="1">
    <location>
        <begin position="199"/>
        <end position="248"/>
    </location>
</feature>
<feature type="compositionally biased region" description="Low complexity" evidence="1">
    <location>
        <begin position="113"/>
        <end position="122"/>
    </location>
</feature>
<feature type="compositionally biased region" description="Low complexity" evidence="1">
    <location>
        <begin position="399"/>
        <end position="439"/>
    </location>
</feature>
<feature type="region of interest" description="Disordered" evidence="1">
    <location>
        <begin position="1"/>
        <end position="49"/>
    </location>
</feature>
<accession>A0A8H6MQ69</accession>
<gene>
    <name evidence="2" type="ORF">CSOJ01_09852</name>
</gene>
<dbReference type="EMBL" id="WIGN01000195">
    <property type="protein sequence ID" value="KAF6804949.1"/>
    <property type="molecule type" value="Genomic_DNA"/>
</dbReference>
<feature type="region of interest" description="Disordered" evidence="1">
    <location>
        <begin position="106"/>
        <end position="137"/>
    </location>
</feature>
<feature type="compositionally biased region" description="Gly residues" evidence="1">
    <location>
        <begin position="489"/>
        <end position="501"/>
    </location>
</feature>
<comment type="caution">
    <text evidence="2">The sequence shown here is derived from an EMBL/GenBank/DDBJ whole genome shotgun (WGS) entry which is preliminary data.</text>
</comment>
<dbReference type="AlphaFoldDB" id="A0A8H6MQ69"/>
<reference evidence="2 3" key="1">
    <citation type="journal article" date="2020" name="Phytopathology">
        <title>Genome Sequence Resources of Colletotrichum truncatum, C. plurivorum, C. musicola, and C. sojae: Four Species Pathogenic to Soybean (Glycine max).</title>
        <authorList>
            <person name="Rogerio F."/>
            <person name="Boufleur T.R."/>
            <person name="Ciampi-Guillardi M."/>
            <person name="Sukno S.A."/>
            <person name="Thon M.R."/>
            <person name="Massola Junior N.S."/>
            <person name="Baroncelli R."/>
        </authorList>
    </citation>
    <scope>NUCLEOTIDE SEQUENCE [LARGE SCALE GENOMIC DNA]</scope>
    <source>
        <strain evidence="2 3">LFN0009</strain>
    </source>
</reference>
<feature type="compositionally biased region" description="Pro residues" evidence="1">
    <location>
        <begin position="509"/>
        <end position="518"/>
    </location>
</feature>
<feature type="region of interest" description="Disordered" evidence="1">
    <location>
        <begin position="387"/>
        <end position="449"/>
    </location>
</feature>
<evidence type="ECO:0000256" key="1">
    <source>
        <dbReference type="SAM" id="MobiDB-lite"/>
    </source>
</evidence>
<evidence type="ECO:0000313" key="2">
    <source>
        <dbReference type="EMBL" id="KAF6804949.1"/>
    </source>
</evidence>
<dbReference type="Proteomes" id="UP000652219">
    <property type="component" value="Unassembled WGS sequence"/>
</dbReference>